<feature type="compositionally biased region" description="Polar residues" evidence="2">
    <location>
        <begin position="259"/>
        <end position="270"/>
    </location>
</feature>
<dbReference type="PANTHER" id="PTHR10343:SF81">
    <property type="entry name" value="CRUCIFORM DNA-RECOGNIZING PROTEIN 1-RELATED"/>
    <property type="match status" value="1"/>
</dbReference>
<feature type="region of interest" description="Disordered" evidence="2">
    <location>
        <begin position="67"/>
        <end position="191"/>
    </location>
</feature>
<feature type="compositionally biased region" description="Low complexity" evidence="2">
    <location>
        <begin position="603"/>
        <end position="629"/>
    </location>
</feature>
<proteinExistence type="inferred from homology"/>
<dbReference type="PANTHER" id="PTHR10343">
    <property type="entry name" value="5'-AMP-ACTIVATED PROTEIN KINASE , BETA SUBUNIT"/>
    <property type="match status" value="1"/>
</dbReference>
<dbReference type="InterPro" id="IPR032640">
    <property type="entry name" value="AMPK1_CBM"/>
</dbReference>
<dbReference type="CDD" id="cd02859">
    <property type="entry name" value="E_set_AMPKbeta_like_N"/>
    <property type="match status" value="1"/>
</dbReference>
<dbReference type="SUPFAM" id="SSF81296">
    <property type="entry name" value="E set domains"/>
    <property type="match status" value="1"/>
</dbReference>
<keyword evidence="5" id="KW-1185">Reference proteome</keyword>
<feature type="compositionally biased region" description="Low complexity" evidence="2">
    <location>
        <begin position="523"/>
        <end position="533"/>
    </location>
</feature>
<evidence type="ECO:0000256" key="1">
    <source>
        <dbReference type="ARBA" id="ARBA00038216"/>
    </source>
</evidence>
<name>A0ABR0J0C3_9EURO</name>
<dbReference type="Proteomes" id="UP001345691">
    <property type="component" value="Unassembled WGS sequence"/>
</dbReference>
<feature type="compositionally biased region" description="Low complexity" evidence="2">
    <location>
        <begin position="96"/>
        <end position="112"/>
    </location>
</feature>
<feature type="domain" description="AMP-activated protein kinase glycogen-binding" evidence="3">
    <location>
        <begin position="4"/>
        <end position="82"/>
    </location>
</feature>
<sequence length="648" mass="67136">MGSFVFKWPHPDAYDVHVTGTFDDWGKTEKLNRVGDIWEKEVHLPEAEKKILYKFVVNDNWVIDPQAPTEDDGHGNVNNVLHPEQISRKRDVAPETLTTSSAAPESTTAAMAGGVPLEQRKEATEVEPATYPTLNKETTKSSLPGAFPETPANEQEQSFSVNPLPATAENKNPVNLPAGEKVPPSSQFTSNSIYSSITTSEQDYDNSGSSTSYIGGALAALGLGGLASSSQPSEKKENLIPESSLPMTKDAGLEDAGPTIQSAGPTSTTAEMAGQVPLEERREATIYEDDSTASAVPEVVKESIAEAHVSPEATTSAEAVREKTAVEEELLNKVSSTDADVQATSSVVPEVVQESIAEAHVSPEAATSTEAVREKTAMEEELLNKVSSTDADAQATSSVVPEVVQESVAAANTSPEAAASTEAVREKAQVEQELLTRVPETEEAGEPAPTFAAATSATAPSTTKETTSETLPGTSSVAAAAVADGAEGSEVPSNVAQTSTVTEKTEGDNTEYAPPHTTGGAPGVSSAAAAAVSDGTEDPTLADEPAVRMMNANDTVGTAPAATEATPATTSSSVPATTATPVKETPKAEAPTSAAPASKKEATTTPSSATTTPTKKPATTTPTGSPASASKDKKKKNRISSLFKKIFD</sequence>
<evidence type="ECO:0000313" key="5">
    <source>
        <dbReference type="Proteomes" id="UP001345691"/>
    </source>
</evidence>
<feature type="compositionally biased region" description="Low complexity" evidence="2">
    <location>
        <begin position="555"/>
        <end position="582"/>
    </location>
</feature>
<comment type="caution">
    <text evidence="4">The sequence shown here is derived from an EMBL/GenBank/DDBJ whole genome shotgun (WGS) entry which is preliminary data.</text>
</comment>
<dbReference type="InterPro" id="IPR050827">
    <property type="entry name" value="CRP1_MDG1_kinase"/>
</dbReference>
<protein>
    <submittedName>
        <fullName evidence="4">Cruciform DNA binding protein</fullName>
    </submittedName>
</protein>
<accession>A0ABR0J0C3</accession>
<dbReference type="EMBL" id="JAVRRF010000026">
    <property type="protein sequence ID" value="KAK5053471.1"/>
    <property type="molecule type" value="Genomic_DNA"/>
</dbReference>
<dbReference type="Gene3D" id="2.60.40.10">
    <property type="entry name" value="Immunoglobulins"/>
    <property type="match status" value="1"/>
</dbReference>
<organism evidence="4 5">
    <name type="scientific">Exophiala sideris</name>
    <dbReference type="NCBI Taxonomy" id="1016849"/>
    <lineage>
        <taxon>Eukaryota</taxon>
        <taxon>Fungi</taxon>
        <taxon>Dikarya</taxon>
        <taxon>Ascomycota</taxon>
        <taxon>Pezizomycotina</taxon>
        <taxon>Eurotiomycetes</taxon>
        <taxon>Chaetothyriomycetidae</taxon>
        <taxon>Chaetothyriales</taxon>
        <taxon>Herpotrichiellaceae</taxon>
        <taxon>Exophiala</taxon>
    </lineage>
</organism>
<comment type="similarity">
    <text evidence="1">Belongs to the CRP1/MDG1 family.</text>
</comment>
<feature type="compositionally biased region" description="Polar residues" evidence="2">
    <location>
        <begin position="152"/>
        <end position="161"/>
    </location>
</feature>
<feature type="compositionally biased region" description="Polar residues" evidence="2">
    <location>
        <begin position="492"/>
        <end position="502"/>
    </location>
</feature>
<dbReference type="Pfam" id="PF16561">
    <property type="entry name" value="AMPK1_CBM"/>
    <property type="match status" value="1"/>
</dbReference>
<reference evidence="4 5" key="1">
    <citation type="submission" date="2023-08" db="EMBL/GenBank/DDBJ databases">
        <title>Black Yeasts Isolated from many extreme environments.</title>
        <authorList>
            <person name="Coleine C."/>
            <person name="Stajich J.E."/>
            <person name="Selbmann L."/>
        </authorList>
    </citation>
    <scope>NUCLEOTIDE SEQUENCE [LARGE SCALE GENOMIC DNA]</scope>
    <source>
        <strain evidence="4 5">CCFEE 6328</strain>
    </source>
</reference>
<feature type="compositionally biased region" description="Polar residues" evidence="2">
    <location>
        <begin position="132"/>
        <end position="142"/>
    </location>
</feature>
<evidence type="ECO:0000259" key="3">
    <source>
        <dbReference type="Pfam" id="PF16561"/>
    </source>
</evidence>
<feature type="compositionally biased region" description="Low complexity" evidence="2">
    <location>
        <begin position="387"/>
        <end position="422"/>
    </location>
</feature>
<evidence type="ECO:0000256" key="2">
    <source>
        <dbReference type="SAM" id="MobiDB-lite"/>
    </source>
</evidence>
<feature type="region of interest" description="Disordered" evidence="2">
    <location>
        <begin position="224"/>
        <end position="276"/>
    </location>
</feature>
<dbReference type="InterPro" id="IPR014756">
    <property type="entry name" value="Ig_E-set"/>
</dbReference>
<dbReference type="InterPro" id="IPR013783">
    <property type="entry name" value="Ig-like_fold"/>
</dbReference>
<feature type="region of interest" description="Disordered" evidence="2">
    <location>
        <begin position="357"/>
        <end position="648"/>
    </location>
</feature>
<feature type="compositionally biased region" description="Low complexity" evidence="2">
    <location>
        <begin position="446"/>
        <end position="491"/>
    </location>
</feature>
<gene>
    <name evidence="4" type="primary">CRP1</name>
    <name evidence="4" type="ORF">LTR69_009429</name>
</gene>
<evidence type="ECO:0000313" key="4">
    <source>
        <dbReference type="EMBL" id="KAK5053471.1"/>
    </source>
</evidence>